<comment type="subcellular location">
    <subcellularLocation>
        <location evidence="1">Membrane</location>
        <topology evidence="1">Multi-pass membrane protein</topology>
    </subcellularLocation>
</comment>
<dbReference type="OrthoDB" id="529996at2"/>
<comment type="similarity">
    <text evidence="2">Belongs to the TspO/BZRP family.</text>
</comment>
<dbReference type="InterPro" id="IPR004307">
    <property type="entry name" value="TspO_MBR"/>
</dbReference>
<feature type="transmembrane region" description="Helical" evidence="6">
    <location>
        <begin position="6"/>
        <end position="23"/>
    </location>
</feature>
<dbReference type="Pfam" id="PF03073">
    <property type="entry name" value="TspO_MBR"/>
    <property type="match status" value="1"/>
</dbReference>
<keyword evidence="8" id="KW-1185">Reference proteome</keyword>
<dbReference type="RefSeq" id="WP_073550293.1">
    <property type="nucleotide sequence ID" value="NZ_CAWMVK010000003.1"/>
</dbReference>
<name>A0A1U7HNC4_9CHRO</name>
<evidence type="ECO:0000256" key="4">
    <source>
        <dbReference type="ARBA" id="ARBA00022989"/>
    </source>
</evidence>
<keyword evidence="3 6" id="KW-0812">Transmembrane</keyword>
<accession>A0A1U7HNC4</accession>
<dbReference type="GO" id="GO:0033013">
    <property type="term" value="P:tetrapyrrole metabolic process"/>
    <property type="evidence" value="ECO:0007669"/>
    <property type="project" value="UniProtKB-ARBA"/>
</dbReference>
<protein>
    <submittedName>
        <fullName evidence="7">TspO protein</fullName>
    </submittedName>
</protein>
<dbReference type="STRING" id="247279.NIES1031_14770"/>
<feature type="transmembrane region" description="Helical" evidence="6">
    <location>
        <begin position="44"/>
        <end position="64"/>
    </location>
</feature>
<organism evidence="7 8">
    <name type="scientific">Chroogloeocystis siderophila 5.2 s.c.1</name>
    <dbReference type="NCBI Taxonomy" id="247279"/>
    <lineage>
        <taxon>Bacteria</taxon>
        <taxon>Bacillati</taxon>
        <taxon>Cyanobacteriota</taxon>
        <taxon>Cyanophyceae</taxon>
        <taxon>Oscillatoriophycideae</taxon>
        <taxon>Chroococcales</taxon>
        <taxon>Chroococcaceae</taxon>
        <taxon>Chroogloeocystis</taxon>
    </lineage>
</organism>
<dbReference type="PANTHER" id="PTHR10057:SF0">
    <property type="entry name" value="TRANSLOCATOR PROTEIN"/>
    <property type="match status" value="1"/>
</dbReference>
<keyword evidence="5 6" id="KW-0472">Membrane</keyword>
<dbReference type="InterPro" id="IPR038330">
    <property type="entry name" value="TspO/MBR-related_sf"/>
</dbReference>
<feature type="transmembrane region" description="Helical" evidence="6">
    <location>
        <begin position="70"/>
        <end position="90"/>
    </location>
</feature>
<dbReference type="PIRSF" id="PIRSF005859">
    <property type="entry name" value="PBR"/>
    <property type="match status" value="1"/>
</dbReference>
<dbReference type="PANTHER" id="PTHR10057">
    <property type="entry name" value="PERIPHERAL-TYPE BENZODIAZEPINE RECEPTOR"/>
    <property type="match status" value="1"/>
</dbReference>
<evidence type="ECO:0000256" key="3">
    <source>
        <dbReference type="ARBA" id="ARBA00022692"/>
    </source>
</evidence>
<evidence type="ECO:0000256" key="2">
    <source>
        <dbReference type="ARBA" id="ARBA00007524"/>
    </source>
</evidence>
<dbReference type="CDD" id="cd15904">
    <property type="entry name" value="TSPO_MBR"/>
    <property type="match status" value="1"/>
</dbReference>
<dbReference type="EMBL" id="MRCC01000011">
    <property type="protein sequence ID" value="OKH25100.1"/>
    <property type="molecule type" value="Genomic_DNA"/>
</dbReference>
<evidence type="ECO:0000256" key="6">
    <source>
        <dbReference type="SAM" id="Phobius"/>
    </source>
</evidence>
<comment type="caution">
    <text evidence="7">The sequence shown here is derived from an EMBL/GenBank/DDBJ whole genome shotgun (WGS) entry which is preliminary data.</text>
</comment>
<evidence type="ECO:0000256" key="1">
    <source>
        <dbReference type="ARBA" id="ARBA00004141"/>
    </source>
</evidence>
<reference evidence="7 8" key="1">
    <citation type="submission" date="2016-11" db="EMBL/GenBank/DDBJ databases">
        <title>Draft Genome Sequences of Nine Cyanobacterial Strains from Diverse Habitats.</title>
        <authorList>
            <person name="Zhu T."/>
            <person name="Hou S."/>
            <person name="Lu X."/>
            <person name="Hess W.R."/>
        </authorList>
    </citation>
    <scope>NUCLEOTIDE SEQUENCE [LARGE SCALE GENOMIC DNA]</scope>
    <source>
        <strain evidence="7 8">5.2 s.c.1</strain>
    </source>
</reference>
<evidence type="ECO:0000256" key="5">
    <source>
        <dbReference type="ARBA" id="ARBA00023136"/>
    </source>
</evidence>
<gene>
    <name evidence="7" type="ORF">NIES1031_14770</name>
</gene>
<dbReference type="Gene3D" id="1.20.1260.100">
    <property type="entry name" value="TspO/MBR protein"/>
    <property type="match status" value="1"/>
</dbReference>
<keyword evidence="4 6" id="KW-1133">Transmembrane helix</keyword>
<dbReference type="Proteomes" id="UP000185984">
    <property type="component" value="Unassembled WGS sequence"/>
</dbReference>
<evidence type="ECO:0000313" key="8">
    <source>
        <dbReference type="Proteomes" id="UP000185984"/>
    </source>
</evidence>
<sequence length="157" mass="17714">MIRSWMVIGAVAFLVALGANLITRGDRQWFRRLRRPGWLTFEPLIPIIWTIIFICGAWSAYIVWESNPGTNFTWLLMGFYLLLEIVTIAYTPVMFKTRSLKVGAIIGGTGAIIGFLLTFTVLPISGWAALLLVPYLLWSPIGTYTTWAMMRLNPADV</sequence>
<proteinExistence type="inferred from homology"/>
<feature type="transmembrane region" description="Helical" evidence="6">
    <location>
        <begin position="102"/>
        <end position="121"/>
    </location>
</feature>
<evidence type="ECO:0000313" key="7">
    <source>
        <dbReference type="EMBL" id="OKH25100.1"/>
    </source>
</evidence>
<dbReference type="AlphaFoldDB" id="A0A1U7HNC4"/>
<feature type="transmembrane region" description="Helical" evidence="6">
    <location>
        <begin position="127"/>
        <end position="147"/>
    </location>
</feature>
<dbReference type="GO" id="GO:0016020">
    <property type="term" value="C:membrane"/>
    <property type="evidence" value="ECO:0007669"/>
    <property type="project" value="UniProtKB-SubCell"/>
</dbReference>